<evidence type="ECO:0000313" key="2">
    <source>
        <dbReference type="Proteomes" id="UP000003835"/>
    </source>
</evidence>
<dbReference type="Proteomes" id="UP000003835">
    <property type="component" value="Unassembled WGS sequence"/>
</dbReference>
<organism evidence="1 2">
    <name type="scientific">Coleofasciculus chthonoplastes PCC 7420</name>
    <dbReference type="NCBI Taxonomy" id="118168"/>
    <lineage>
        <taxon>Bacteria</taxon>
        <taxon>Bacillati</taxon>
        <taxon>Cyanobacteriota</taxon>
        <taxon>Cyanophyceae</taxon>
        <taxon>Coleofasciculales</taxon>
        <taxon>Coleofasciculaceae</taxon>
        <taxon>Coleofasciculus</taxon>
    </lineage>
</organism>
<dbReference type="eggNOG" id="COG1357">
    <property type="taxonomic scope" value="Bacteria"/>
</dbReference>
<sequence>MPESKKQINIHAPAISVANEGTQGNLAGKNVGRQQSIINNNYVPEQRQILADAAQEIQAILEQLDKFYDINTNTGKMALTLEAMQRIENNPTLAKRILSALATGSVKAFEQFLNHPAASFVVGALEDWEKTKGHPTTQ</sequence>
<keyword evidence="2" id="KW-1185">Reference proteome</keyword>
<name>B4W3F8_9CYAN</name>
<gene>
    <name evidence="1" type="ORF">MC7420_3375</name>
</gene>
<dbReference type="EMBL" id="DS989874">
    <property type="protein sequence ID" value="EDX71260.1"/>
    <property type="molecule type" value="Genomic_DNA"/>
</dbReference>
<evidence type="ECO:0000313" key="1">
    <source>
        <dbReference type="EMBL" id="EDX71260.1"/>
    </source>
</evidence>
<dbReference type="HOGENOM" id="CLU_149397_0_0_3"/>
<protein>
    <submittedName>
        <fullName evidence="1">Uncharacterized protein</fullName>
    </submittedName>
</protein>
<dbReference type="STRING" id="118168.MC7420_3375"/>
<proteinExistence type="predicted"/>
<dbReference type="RefSeq" id="WP_006105792.1">
    <property type="nucleotide sequence ID" value="NZ_DS989874.1"/>
</dbReference>
<accession>B4W3F8</accession>
<dbReference type="AlphaFoldDB" id="B4W3F8"/>
<reference evidence="1 2" key="1">
    <citation type="submission" date="2008-07" db="EMBL/GenBank/DDBJ databases">
        <authorList>
            <person name="Tandeau de Marsac N."/>
            <person name="Ferriera S."/>
            <person name="Johnson J."/>
            <person name="Kravitz S."/>
            <person name="Beeson K."/>
            <person name="Sutton G."/>
            <person name="Rogers Y.-H."/>
            <person name="Friedman R."/>
            <person name="Frazier M."/>
            <person name="Venter J.C."/>
        </authorList>
    </citation>
    <scope>NUCLEOTIDE SEQUENCE [LARGE SCALE GENOMIC DNA]</scope>
    <source>
        <strain evidence="1 2">PCC 7420</strain>
    </source>
</reference>